<sequence>MAPPKCVLLMIGKASPNCRLGNRGLDHVVYNPASEEENEGYEFRCEKHVGSDEACEKEWVEEDFRKAGGFIKRAGEWKRGDRTPCPACVGLTRRIEVGDIFTAFGEDPEEGFVEVLLSPEDIEKVVERQMQTTQEKDGMTSSIVTPSGRKRKSHKAERVPEPEFKLHTLEGDQREEDTEWHREQRAERRREEERVEVERRELESAERKKASRKRQSRRREEGRDARDVKDGEMRRVRRSRVDAEGNREARRDRPRDRERDPEKVRDRERDKNREGGDRPKRRRKRRRREPTPPPEPGCCVIM</sequence>
<feature type="compositionally biased region" description="Basic residues" evidence="1">
    <location>
        <begin position="279"/>
        <end position="288"/>
    </location>
</feature>
<evidence type="ECO:0000313" key="3">
    <source>
        <dbReference type="Proteomes" id="UP000701801"/>
    </source>
</evidence>
<feature type="compositionally biased region" description="Polar residues" evidence="1">
    <location>
        <begin position="130"/>
        <end position="145"/>
    </location>
</feature>
<feature type="compositionally biased region" description="Basic and acidic residues" evidence="1">
    <location>
        <begin position="179"/>
        <end position="208"/>
    </location>
</feature>
<proteinExistence type="predicted"/>
<name>A0A9N9Q767_9HELO</name>
<feature type="region of interest" description="Disordered" evidence="1">
    <location>
        <begin position="130"/>
        <end position="302"/>
    </location>
</feature>
<comment type="caution">
    <text evidence="2">The sequence shown here is derived from an EMBL/GenBank/DDBJ whole genome shotgun (WGS) entry which is preliminary data.</text>
</comment>
<organism evidence="2 3">
    <name type="scientific">Hymenoscyphus albidus</name>
    <dbReference type="NCBI Taxonomy" id="595503"/>
    <lineage>
        <taxon>Eukaryota</taxon>
        <taxon>Fungi</taxon>
        <taxon>Dikarya</taxon>
        <taxon>Ascomycota</taxon>
        <taxon>Pezizomycotina</taxon>
        <taxon>Leotiomycetes</taxon>
        <taxon>Helotiales</taxon>
        <taxon>Helotiaceae</taxon>
        <taxon>Hymenoscyphus</taxon>
    </lineage>
</organism>
<gene>
    <name evidence="2" type="ORF">HYALB_00003383</name>
</gene>
<dbReference type="Proteomes" id="UP000701801">
    <property type="component" value="Unassembled WGS sequence"/>
</dbReference>
<dbReference type="EMBL" id="CAJVRM010000206">
    <property type="protein sequence ID" value="CAG8977162.1"/>
    <property type="molecule type" value="Genomic_DNA"/>
</dbReference>
<protein>
    <submittedName>
        <fullName evidence="2">Uncharacterized protein</fullName>
    </submittedName>
</protein>
<dbReference type="AlphaFoldDB" id="A0A9N9Q767"/>
<feature type="compositionally biased region" description="Basic and acidic residues" evidence="1">
    <location>
        <begin position="156"/>
        <end position="172"/>
    </location>
</feature>
<feature type="compositionally biased region" description="Basic and acidic residues" evidence="1">
    <location>
        <begin position="218"/>
        <end position="278"/>
    </location>
</feature>
<accession>A0A9N9Q767</accession>
<evidence type="ECO:0000256" key="1">
    <source>
        <dbReference type="SAM" id="MobiDB-lite"/>
    </source>
</evidence>
<keyword evidence="3" id="KW-1185">Reference proteome</keyword>
<evidence type="ECO:0000313" key="2">
    <source>
        <dbReference type="EMBL" id="CAG8977162.1"/>
    </source>
</evidence>
<reference evidence="2" key="1">
    <citation type="submission" date="2021-07" db="EMBL/GenBank/DDBJ databases">
        <authorList>
            <person name="Durling M."/>
        </authorList>
    </citation>
    <scope>NUCLEOTIDE SEQUENCE</scope>
</reference>